<evidence type="ECO:0000313" key="2">
    <source>
        <dbReference type="Proteomes" id="UP000187209"/>
    </source>
</evidence>
<comment type="caution">
    <text evidence="1">The sequence shown here is derived from an EMBL/GenBank/DDBJ whole genome shotgun (WGS) entry which is preliminary data.</text>
</comment>
<name>A0A1R2CTE7_9CILI</name>
<protein>
    <submittedName>
        <fullName evidence="1">Uncharacterized protein</fullName>
    </submittedName>
</protein>
<proteinExistence type="predicted"/>
<keyword evidence="2" id="KW-1185">Reference proteome</keyword>
<dbReference type="AlphaFoldDB" id="A0A1R2CTE7"/>
<dbReference type="EMBL" id="MPUH01000065">
    <property type="protein sequence ID" value="OMJ92272.1"/>
    <property type="molecule type" value="Genomic_DNA"/>
</dbReference>
<accession>A0A1R2CTE7</accession>
<reference evidence="1 2" key="1">
    <citation type="submission" date="2016-11" db="EMBL/GenBank/DDBJ databases">
        <title>The macronuclear genome of Stentor coeruleus: a giant cell with tiny introns.</title>
        <authorList>
            <person name="Slabodnick M."/>
            <person name="Ruby J.G."/>
            <person name="Reiff S.B."/>
            <person name="Swart E.C."/>
            <person name="Gosai S."/>
            <person name="Prabakaran S."/>
            <person name="Witkowska E."/>
            <person name="Larue G.E."/>
            <person name="Fisher S."/>
            <person name="Freeman R.M."/>
            <person name="Gunawardena J."/>
            <person name="Chu W."/>
            <person name="Stover N.A."/>
            <person name="Gregory B.D."/>
            <person name="Nowacki M."/>
            <person name="Derisi J."/>
            <person name="Roy S.W."/>
            <person name="Marshall W.F."/>
            <person name="Sood P."/>
        </authorList>
    </citation>
    <scope>NUCLEOTIDE SEQUENCE [LARGE SCALE GENOMIC DNA]</scope>
    <source>
        <strain evidence="1">WM001</strain>
    </source>
</reference>
<evidence type="ECO:0000313" key="1">
    <source>
        <dbReference type="EMBL" id="OMJ92272.1"/>
    </source>
</evidence>
<sequence length="98" mass="11572">MKSNSYPYGMQITFRRSREEIISDAKKIKDPTLKKNEKLSAQKIVKRIYQLSCELENHPLPEEARNHADVIYENAIKLKEIMKNDIPEWRIIDKSLIS</sequence>
<gene>
    <name evidence="1" type="ORF">SteCoe_5045</name>
</gene>
<dbReference type="Proteomes" id="UP000187209">
    <property type="component" value="Unassembled WGS sequence"/>
</dbReference>
<organism evidence="1 2">
    <name type="scientific">Stentor coeruleus</name>
    <dbReference type="NCBI Taxonomy" id="5963"/>
    <lineage>
        <taxon>Eukaryota</taxon>
        <taxon>Sar</taxon>
        <taxon>Alveolata</taxon>
        <taxon>Ciliophora</taxon>
        <taxon>Postciliodesmatophora</taxon>
        <taxon>Heterotrichea</taxon>
        <taxon>Heterotrichida</taxon>
        <taxon>Stentoridae</taxon>
        <taxon>Stentor</taxon>
    </lineage>
</organism>